<dbReference type="InterPro" id="IPR050155">
    <property type="entry name" value="HAD-like_hydrolase_sf"/>
</dbReference>
<dbReference type="InterPro" id="IPR023214">
    <property type="entry name" value="HAD_sf"/>
</dbReference>
<sequence>MKRLAIFDVDGTLNQTELYAVKAYRKTLLDLGRPDVSDAEIIALIGLSPQEIEKRLLDGCSPEICRAYSRQIVRNESDLMKKYGKAFDGTAKMLQDLRNLGILTAVCSNATQAHIEDVLDAIHLTGLIDLIQPLEGNGTKADSLCRLLEKVRPDAACMVGDRRFDSDAARQNGIPFVGCLYGYGRAEVAGADFTANSPHDVLRCVLQLLVSGFHQE</sequence>
<organism evidence="1 2">
    <name type="scientific">Caproiciproducens galactitolivorans</name>
    <dbReference type="NCBI Taxonomy" id="642589"/>
    <lineage>
        <taxon>Bacteria</taxon>
        <taxon>Bacillati</taxon>
        <taxon>Bacillota</taxon>
        <taxon>Clostridia</taxon>
        <taxon>Eubacteriales</taxon>
        <taxon>Acutalibacteraceae</taxon>
        <taxon>Caproiciproducens</taxon>
    </lineage>
</organism>
<evidence type="ECO:0000313" key="2">
    <source>
        <dbReference type="Proteomes" id="UP000297714"/>
    </source>
</evidence>
<dbReference type="PANTHER" id="PTHR43434">
    <property type="entry name" value="PHOSPHOGLYCOLATE PHOSPHATASE"/>
    <property type="match status" value="1"/>
</dbReference>
<comment type="caution">
    <text evidence="1">The sequence shown here is derived from an EMBL/GenBank/DDBJ whole genome shotgun (WGS) entry which is preliminary data.</text>
</comment>
<dbReference type="SFLD" id="SFLDG01129">
    <property type="entry name" value="C1.5:_HAD__Beta-PGM__Phosphata"/>
    <property type="match status" value="1"/>
</dbReference>
<dbReference type="GO" id="GO:0008967">
    <property type="term" value="F:phosphoglycolate phosphatase activity"/>
    <property type="evidence" value="ECO:0007669"/>
    <property type="project" value="UniProtKB-EC"/>
</dbReference>
<dbReference type="SFLD" id="SFLDS00003">
    <property type="entry name" value="Haloacid_Dehalogenase"/>
    <property type="match status" value="1"/>
</dbReference>
<dbReference type="AlphaFoldDB" id="A0A4Z0Y920"/>
<gene>
    <name evidence="1" type="primary">gph_2</name>
    <name evidence="1" type="ORF">CAGA_23990</name>
</gene>
<reference evidence="1 2" key="1">
    <citation type="submission" date="2019-04" db="EMBL/GenBank/DDBJ databases">
        <authorList>
            <person name="Poehlein A."/>
            <person name="Bengelsdorf F.R."/>
            <person name="Duerre P."/>
            <person name="Daniel R."/>
        </authorList>
    </citation>
    <scope>NUCLEOTIDE SEQUENCE [LARGE SCALE GENOMIC DNA]</scope>
    <source>
        <strain evidence="1 2">BS-1</strain>
    </source>
</reference>
<dbReference type="InterPro" id="IPR036412">
    <property type="entry name" value="HAD-like_sf"/>
</dbReference>
<dbReference type="Pfam" id="PF13419">
    <property type="entry name" value="HAD_2"/>
    <property type="match status" value="1"/>
</dbReference>
<dbReference type="Gene3D" id="3.40.50.1000">
    <property type="entry name" value="HAD superfamily/HAD-like"/>
    <property type="match status" value="1"/>
</dbReference>
<dbReference type="Proteomes" id="UP000297714">
    <property type="component" value="Unassembled WGS sequence"/>
</dbReference>
<dbReference type="Gene3D" id="1.10.150.240">
    <property type="entry name" value="Putative phosphatase, domain 2"/>
    <property type="match status" value="1"/>
</dbReference>
<dbReference type="InterPro" id="IPR023198">
    <property type="entry name" value="PGP-like_dom2"/>
</dbReference>
<dbReference type="InterPro" id="IPR041492">
    <property type="entry name" value="HAD_2"/>
</dbReference>
<dbReference type="GO" id="GO:0005829">
    <property type="term" value="C:cytosol"/>
    <property type="evidence" value="ECO:0007669"/>
    <property type="project" value="TreeGrafter"/>
</dbReference>
<accession>A0A4Z0Y920</accession>
<dbReference type="EC" id="3.1.3.18" evidence="1"/>
<dbReference type="RefSeq" id="WP_167875236.1">
    <property type="nucleotide sequence ID" value="NZ_JAJUFJ010000013.1"/>
</dbReference>
<name>A0A4Z0Y920_9FIRM</name>
<protein>
    <submittedName>
        <fullName evidence="1">Phosphoglycolate phosphatase</fullName>
        <ecNumber evidence="1">3.1.3.18</ecNumber>
    </submittedName>
</protein>
<dbReference type="EMBL" id="SRMQ01000017">
    <property type="protein sequence ID" value="TGJ75450.1"/>
    <property type="molecule type" value="Genomic_DNA"/>
</dbReference>
<dbReference type="PANTHER" id="PTHR43434:SF1">
    <property type="entry name" value="PHOSPHOGLYCOLATE PHOSPHATASE"/>
    <property type="match status" value="1"/>
</dbReference>
<dbReference type="SUPFAM" id="SSF56784">
    <property type="entry name" value="HAD-like"/>
    <property type="match status" value="1"/>
</dbReference>
<proteinExistence type="predicted"/>
<keyword evidence="1" id="KW-0378">Hydrolase</keyword>
<evidence type="ECO:0000313" key="1">
    <source>
        <dbReference type="EMBL" id="TGJ75450.1"/>
    </source>
</evidence>
<keyword evidence="2" id="KW-1185">Reference proteome</keyword>
<dbReference type="GO" id="GO:0006281">
    <property type="term" value="P:DNA repair"/>
    <property type="evidence" value="ECO:0007669"/>
    <property type="project" value="TreeGrafter"/>
</dbReference>